<protein>
    <submittedName>
        <fullName evidence="2">BQ2448_6568 protein</fullName>
    </submittedName>
</protein>
<dbReference type="Proteomes" id="UP000198372">
    <property type="component" value="Unassembled WGS sequence"/>
</dbReference>
<proteinExistence type="predicted"/>
<dbReference type="OrthoDB" id="10478111at2759"/>
<sequence length="187" mass="20781">MTTVLPVNAAADVSRSPSKFFEPATLQIERPSPAYAPAAPVVSVSDLKEHEAKQKDFKKIEKVVKKEEKKDVKQLKVVEKDAKSKIKEEAKAAKELSKLQKKVDKAKLKEVKHKGVLTQAQAKYDASLTKLTMLTQQLDVKREDHTKLMALRDNKKATLEQVVAVKEENDATRKAVLDQAAPVLGQS</sequence>
<dbReference type="EMBL" id="FMSP01000020">
    <property type="protein sequence ID" value="SCV74136.1"/>
    <property type="molecule type" value="Genomic_DNA"/>
</dbReference>
<reference evidence="3" key="1">
    <citation type="submission" date="2016-09" db="EMBL/GenBank/DDBJ databases">
        <authorList>
            <person name="Jeantristanb JTB J.-T."/>
            <person name="Ricardo R."/>
        </authorList>
    </citation>
    <scope>NUCLEOTIDE SEQUENCE [LARGE SCALE GENOMIC DNA]</scope>
</reference>
<keyword evidence="1" id="KW-0175">Coiled coil</keyword>
<evidence type="ECO:0000256" key="1">
    <source>
        <dbReference type="SAM" id="Coils"/>
    </source>
</evidence>
<feature type="coiled-coil region" evidence="1">
    <location>
        <begin position="50"/>
        <end position="109"/>
    </location>
</feature>
<dbReference type="AlphaFoldDB" id="A0A238FSP8"/>
<name>A0A238FSP8_9BASI</name>
<organism evidence="2 3">
    <name type="scientific">Microbotryum intermedium</name>
    <dbReference type="NCBI Taxonomy" id="269621"/>
    <lineage>
        <taxon>Eukaryota</taxon>
        <taxon>Fungi</taxon>
        <taxon>Dikarya</taxon>
        <taxon>Basidiomycota</taxon>
        <taxon>Pucciniomycotina</taxon>
        <taxon>Microbotryomycetes</taxon>
        <taxon>Microbotryales</taxon>
        <taxon>Microbotryaceae</taxon>
        <taxon>Microbotryum</taxon>
    </lineage>
</organism>
<keyword evidence="3" id="KW-1185">Reference proteome</keyword>
<gene>
    <name evidence="2" type="ORF">BQ2448_6568</name>
</gene>
<evidence type="ECO:0000313" key="3">
    <source>
        <dbReference type="Proteomes" id="UP000198372"/>
    </source>
</evidence>
<evidence type="ECO:0000313" key="2">
    <source>
        <dbReference type="EMBL" id="SCV74136.1"/>
    </source>
</evidence>
<accession>A0A238FSP8</accession>